<evidence type="ECO:0000256" key="2">
    <source>
        <dbReference type="ARBA" id="ARBA00023043"/>
    </source>
</evidence>
<feature type="repeat" description="ANK" evidence="3">
    <location>
        <begin position="74"/>
        <end position="106"/>
    </location>
</feature>
<dbReference type="Gene3D" id="1.25.40.20">
    <property type="entry name" value="Ankyrin repeat-containing domain"/>
    <property type="match status" value="11"/>
</dbReference>
<feature type="repeat" description="ANK" evidence="3">
    <location>
        <begin position="334"/>
        <end position="366"/>
    </location>
</feature>
<dbReference type="PRINTS" id="PR01415">
    <property type="entry name" value="ANKYRIN"/>
</dbReference>
<evidence type="ECO:0000313" key="5">
    <source>
        <dbReference type="Proteomes" id="UP000694557"/>
    </source>
</evidence>
<feature type="repeat" description="ANK" evidence="3">
    <location>
        <begin position="694"/>
        <end position="726"/>
    </location>
</feature>
<feature type="repeat" description="ANK" evidence="3">
    <location>
        <begin position="41"/>
        <end position="73"/>
    </location>
</feature>
<feature type="repeat" description="ANK" evidence="3">
    <location>
        <begin position="451"/>
        <end position="483"/>
    </location>
</feature>
<feature type="repeat" description="ANK" evidence="3">
    <location>
        <begin position="267"/>
        <end position="300"/>
    </location>
</feature>
<dbReference type="PANTHER" id="PTHR24161">
    <property type="entry name" value="ANK_REP_REGION DOMAIN-CONTAINING PROTEIN-RELATED"/>
    <property type="match status" value="1"/>
</dbReference>
<sequence length="1048" mass="111789">VIQENISNNFTPLVQAIFSRNAEEVKFLLHKNEEVNALDQERRTPLHAAACLGDVHIMDLLINSGASINAKDQGWRTPLHRAAASQNEKAVGLLLRQDAEVNARDKFWQTPLHVAAANRATRCAEALIPKLSSLNVADRSGRTALHHAAHSGHVEIVKLLVSRSADAMCRDKRGYTPLHAAAASGQIEVVKYLLRLGSEVRCQGVGLHTVTIIRSLNLSEVVRPYNHLISPNAFGNTALHMACYTGQEAVANELVNRGANVNQPNHHGGTPLHLAAVSTNGALCLELLVNNGADVNMQSKEGKSPLHMAAIHGRFTRSQILIQNGGDIDCVDKYGNTPLHVAAKHGHELLISTLMTNGADTARQGIHGMFSLHLAVLYGFSDCCRKLLSSGQLYSIVSSLSNEYVLSAGFDINTPDSLGRTCLHAAASGGNVECLNLLLSSGADLSKKDKLGKAPLHYAAANGSYQCTVALVSAGAEVNELDQKGCSPLHYAAASQTFCRVDRHYSVGHQSEERAKEDFFCLEYLLDNGADPALRNTKGYSAVHYAAAHGNKQNLELVSQWEEGLCAYNGHCEALGVLSETLVSLDVRDAGGRTALYLAAQKGHAQCLEVLLSHGVSCHLRERRNKWTPLHVAASNGQTDCLLMLVNRGEKADIIDIADVQGQTALMLAALGSHTDCVHILLEKGAGVDAADKRGRTALHRAAVMGSEDCVSALLEHGASALCRDFRGRTPLHLAASCGHMELLRSLLQGATRTDPLDSMLDYSGYTPTHWAAYHGHEDCLDVLLEHKPFSIQEGNPFTPLHCALINGHDGAAELLVEMVGPQMVNIRDAKGRTPLHAAAYSESVGGLQLALVQGAEVNAVDTTGRSALMVAADNGRTTAVEILLHQAKADLTLLDVNDNTALHLACSKAHEMCALLILGEISDPSLINATNSALQMPLHIAARNGLATVVQVLLSQGAAVMAIDEEGHTPALACAPNKDVADCLALILSTMKPFPPKDASAAASFGLNLLKHCGIATTCGPLPNGTLHHAYAKDRHGTAGLDGCFTE</sequence>
<feature type="repeat" description="ANK" evidence="3">
    <location>
        <begin position="591"/>
        <end position="623"/>
    </location>
</feature>
<reference evidence="4" key="1">
    <citation type="submission" date="2025-08" db="UniProtKB">
        <authorList>
            <consortium name="Ensembl"/>
        </authorList>
    </citation>
    <scope>IDENTIFICATION</scope>
</reference>
<dbReference type="Pfam" id="PF13637">
    <property type="entry name" value="Ank_4"/>
    <property type="match status" value="1"/>
</dbReference>
<dbReference type="PROSITE" id="PS50297">
    <property type="entry name" value="ANK_REP_REGION"/>
    <property type="match status" value="18"/>
</dbReference>
<organism evidence="4 5">
    <name type="scientific">Oncorhynchus kisutch</name>
    <name type="common">Coho salmon</name>
    <name type="synonym">Salmo kisutch</name>
    <dbReference type="NCBI Taxonomy" id="8019"/>
    <lineage>
        <taxon>Eukaryota</taxon>
        <taxon>Metazoa</taxon>
        <taxon>Chordata</taxon>
        <taxon>Craniata</taxon>
        <taxon>Vertebrata</taxon>
        <taxon>Euteleostomi</taxon>
        <taxon>Actinopterygii</taxon>
        <taxon>Neopterygii</taxon>
        <taxon>Teleostei</taxon>
        <taxon>Protacanthopterygii</taxon>
        <taxon>Salmoniformes</taxon>
        <taxon>Salmonidae</taxon>
        <taxon>Salmoninae</taxon>
        <taxon>Oncorhynchus</taxon>
    </lineage>
</organism>
<accession>A0A8C7GMN6</accession>
<evidence type="ECO:0000256" key="3">
    <source>
        <dbReference type="PROSITE-ProRule" id="PRU00023"/>
    </source>
</evidence>
<dbReference type="PROSITE" id="PS50088">
    <property type="entry name" value="ANK_REPEAT"/>
    <property type="match status" value="19"/>
</dbReference>
<feature type="repeat" description="ANK" evidence="3">
    <location>
        <begin position="764"/>
        <end position="787"/>
    </location>
</feature>
<dbReference type="SMART" id="SM00248">
    <property type="entry name" value="ANK"/>
    <property type="match status" value="26"/>
</dbReference>
<protein>
    <submittedName>
        <fullName evidence="4">Ankyrin repeat domain 52</fullName>
    </submittedName>
</protein>
<dbReference type="PANTHER" id="PTHR24161:SF119">
    <property type="entry name" value="ANKYRIN REPEAT DOMAIN 44"/>
    <property type="match status" value="1"/>
</dbReference>
<dbReference type="InterPro" id="IPR002110">
    <property type="entry name" value="Ankyrin_rpt"/>
</dbReference>
<evidence type="ECO:0000256" key="1">
    <source>
        <dbReference type="ARBA" id="ARBA00022737"/>
    </source>
</evidence>
<dbReference type="Pfam" id="PF13857">
    <property type="entry name" value="Ank_5"/>
    <property type="match status" value="1"/>
</dbReference>
<dbReference type="InterPro" id="IPR036770">
    <property type="entry name" value="Ankyrin_rpt-contain_sf"/>
</dbReference>
<feature type="repeat" description="ANK" evidence="3">
    <location>
        <begin position="934"/>
        <end position="966"/>
    </location>
</feature>
<keyword evidence="2 3" id="KW-0040">ANK repeat</keyword>
<feature type="repeat" description="ANK" evidence="3">
    <location>
        <begin position="301"/>
        <end position="333"/>
    </location>
</feature>
<dbReference type="AlphaFoldDB" id="A0A8C7GMN6"/>
<proteinExistence type="predicted"/>
<keyword evidence="1" id="KW-0677">Repeat</keyword>
<dbReference type="Pfam" id="PF00023">
    <property type="entry name" value="Ank"/>
    <property type="match status" value="1"/>
</dbReference>
<dbReference type="Pfam" id="PF12796">
    <property type="entry name" value="Ank_2"/>
    <property type="match status" value="8"/>
</dbReference>
<dbReference type="Proteomes" id="UP000694557">
    <property type="component" value="Unassembled WGS sequence"/>
</dbReference>
<dbReference type="SUPFAM" id="SSF48403">
    <property type="entry name" value="Ankyrin repeat"/>
    <property type="match status" value="4"/>
</dbReference>
<feature type="repeat" description="ANK" evidence="3">
    <location>
        <begin position="140"/>
        <end position="172"/>
    </location>
</feature>
<feature type="repeat" description="ANK" evidence="3">
    <location>
        <begin position="831"/>
        <end position="863"/>
    </location>
</feature>
<feature type="repeat" description="ANK" evidence="3">
    <location>
        <begin position="173"/>
        <end position="205"/>
    </location>
</feature>
<feature type="repeat" description="ANK" evidence="3">
    <location>
        <begin position="418"/>
        <end position="450"/>
    </location>
</feature>
<evidence type="ECO:0000313" key="4">
    <source>
        <dbReference type="Ensembl" id="ENSOKIP00005045731.1"/>
    </source>
</evidence>
<feature type="repeat" description="ANK" evidence="3">
    <location>
        <begin position="8"/>
        <end position="40"/>
    </location>
</feature>
<name>A0A8C7GMN6_ONCKI</name>
<gene>
    <name evidence="4" type="primary">ANKRD52</name>
</gene>
<dbReference type="Ensembl" id="ENSOKIT00005048161.1">
    <property type="protein sequence ID" value="ENSOKIP00005045731.1"/>
    <property type="gene ID" value="ENSOKIG00005017520.1"/>
</dbReference>
<feature type="repeat" description="ANK" evidence="3">
    <location>
        <begin position="625"/>
        <end position="657"/>
    </location>
</feature>
<feature type="repeat" description="ANK" evidence="3">
    <location>
        <begin position="661"/>
        <end position="693"/>
    </location>
</feature>
<feature type="repeat" description="ANK" evidence="3">
    <location>
        <begin position="727"/>
        <end position="759"/>
    </location>
</feature>
<keyword evidence="5" id="KW-1185">Reference proteome</keyword>
<feature type="repeat" description="ANK" evidence="3">
    <location>
        <begin position="234"/>
        <end position="266"/>
    </location>
</feature>
<reference evidence="4" key="2">
    <citation type="submission" date="2025-09" db="UniProtKB">
        <authorList>
            <consortium name="Ensembl"/>
        </authorList>
    </citation>
    <scope>IDENTIFICATION</scope>
</reference>
<dbReference type="GeneTree" id="ENSGT00950000182908"/>